<protein>
    <recommendedName>
        <fullName evidence="4">Secreted protein</fullName>
    </recommendedName>
</protein>
<sequence length="66" mass="6555">MSLPTCRLATACSGVFAKCPALEAAAAGAVLAALAAAGTASPRTFVILDGTLLPIDRIAADRPLET</sequence>
<evidence type="ECO:0000256" key="1">
    <source>
        <dbReference type="SAM" id="SignalP"/>
    </source>
</evidence>
<dbReference type="Proteomes" id="UP000061018">
    <property type="component" value="Chromosome"/>
</dbReference>
<evidence type="ECO:0000313" key="2">
    <source>
        <dbReference type="EMBL" id="AKZ58928.1"/>
    </source>
</evidence>
<accession>A0A0K2B142</accession>
<keyword evidence="1" id="KW-0732">Signal</keyword>
<name>A0A0K2B142_STRA7</name>
<dbReference type="AlphaFoldDB" id="A0A0K2B142"/>
<evidence type="ECO:0008006" key="4">
    <source>
        <dbReference type="Google" id="ProtNLM"/>
    </source>
</evidence>
<organism evidence="2 3">
    <name type="scientific">Streptomyces ambofaciens (strain ATCC 23877 / 3486 / DSM 40053 / JCM 4204 / NBRC 12836 / NRRL B-2516)</name>
    <dbReference type="NCBI Taxonomy" id="278992"/>
    <lineage>
        <taxon>Bacteria</taxon>
        <taxon>Bacillati</taxon>
        <taxon>Actinomycetota</taxon>
        <taxon>Actinomycetes</taxon>
        <taxon>Kitasatosporales</taxon>
        <taxon>Streptomycetaceae</taxon>
        <taxon>Streptomyces</taxon>
    </lineage>
</organism>
<reference evidence="3" key="1">
    <citation type="journal article" date="2015" name="J. Biotechnol.">
        <title>Complete genome sequence of Streptomyces ambofaciens ATCC 23877, the spiramycin producer.</title>
        <authorList>
            <person name="Thibessard A."/>
            <person name="Haas D."/>
            <person name="Gerbaud C."/>
            <person name="Aigle B."/>
            <person name="Lautru S."/>
            <person name="Pernodet J.L."/>
            <person name="Leblond P."/>
        </authorList>
    </citation>
    <scope>NUCLEOTIDE SEQUENCE [LARGE SCALE GENOMIC DNA]</scope>
    <source>
        <strain evidence="3">ATCC 23877 / 3486 / DSM 40053 / JCM 4204 / NBRC 12836 / NRRL B-2516</strain>
    </source>
</reference>
<feature type="chain" id="PRO_5005473888" description="Secreted protein" evidence="1">
    <location>
        <begin position="18"/>
        <end position="66"/>
    </location>
</feature>
<proteinExistence type="predicted"/>
<evidence type="ECO:0000313" key="3">
    <source>
        <dbReference type="Proteomes" id="UP000061018"/>
    </source>
</evidence>
<dbReference type="KEGG" id="samb:SAM23877_5883"/>
<gene>
    <name evidence="2" type="ORF">SAM23877_5883</name>
</gene>
<dbReference type="EMBL" id="CP012382">
    <property type="protein sequence ID" value="AKZ58928.1"/>
    <property type="molecule type" value="Genomic_DNA"/>
</dbReference>
<feature type="signal peptide" evidence="1">
    <location>
        <begin position="1"/>
        <end position="17"/>
    </location>
</feature>